<feature type="region of interest" description="Disordered" evidence="2">
    <location>
        <begin position="92"/>
        <end position="147"/>
    </location>
</feature>
<feature type="region of interest" description="Disordered" evidence="2">
    <location>
        <begin position="39"/>
        <end position="66"/>
    </location>
</feature>
<dbReference type="Pfam" id="PF07910">
    <property type="entry name" value="Peptidase_C78"/>
    <property type="match status" value="1"/>
</dbReference>
<proteinExistence type="predicted"/>
<dbReference type="Proteomes" id="UP001322138">
    <property type="component" value="Unassembled WGS sequence"/>
</dbReference>
<dbReference type="InterPro" id="IPR012462">
    <property type="entry name" value="UFSP1/2_DUB_cat"/>
</dbReference>
<evidence type="ECO:0000256" key="1">
    <source>
        <dbReference type="ARBA" id="ARBA00022801"/>
    </source>
</evidence>
<keyword evidence="5" id="KW-1185">Reference proteome</keyword>
<sequence length="485" mass="53552">MTDAMECPFCGWKTKEGEYQMLLHMETLHAEGEPPFLAAADQDRTSPSPNSNGTANTGNDDDPGYVECPVEGCGEFLLLSQVEYHLELHTTEETDVHDHHPPPPDPITAVSESTASSSPLSNAPESVSKSSHKASEPSTRHSKAISAWKRLLRMPSSSSYSHRILWRRHNSKTSGDSESKTRGTRLGRKHLGRYAHEDRMPDWLADLLRKKGQVQTAGVVPVLAQLLESSPSTHRAYLCHPCVHHISKLKREGGFCGYRNIQMLCSYLTQPPQSTTIPNAHKLASQIPTIFQIQDYIEAAWDNNISATGRAETGGIRNTRKYIGTPEAVAMFRYLGVPFAAQSIKDKSPAKAVEMLLRTVEEYFRSDDKAIVRGEGGKVRLTGLPPLYFQHLGHSMTIVGFERGTGTGEGRLLVFDPHFKDCYQVLGMVGMNNNSNNGGDGKRGAGVVPVRYPYPDGALKGYRRGGGYLGDFKEFELLKWVGPNC</sequence>
<evidence type="ECO:0000256" key="2">
    <source>
        <dbReference type="SAM" id="MobiDB-lite"/>
    </source>
</evidence>
<gene>
    <name evidence="4" type="ORF">QC761_205440</name>
</gene>
<feature type="compositionally biased region" description="Basic and acidic residues" evidence="2">
    <location>
        <begin position="92"/>
        <end position="102"/>
    </location>
</feature>
<evidence type="ECO:0000313" key="4">
    <source>
        <dbReference type="EMBL" id="KAK4645873.1"/>
    </source>
</evidence>
<dbReference type="RefSeq" id="XP_062734849.1">
    <property type="nucleotide sequence ID" value="XM_062876267.1"/>
</dbReference>
<name>A0ABR0FPG5_9PEZI</name>
<keyword evidence="1" id="KW-0378">Hydrolase</keyword>
<feature type="compositionally biased region" description="Polar residues" evidence="2">
    <location>
        <begin position="110"/>
        <end position="129"/>
    </location>
</feature>
<protein>
    <recommendedName>
        <fullName evidence="3">UFSP1/2/DUB catalytic domain-containing protein</fullName>
    </recommendedName>
</protein>
<dbReference type="EMBL" id="JAFFGZ010000004">
    <property type="protein sequence ID" value="KAK4645873.1"/>
    <property type="molecule type" value="Genomic_DNA"/>
</dbReference>
<feature type="region of interest" description="Disordered" evidence="2">
    <location>
        <begin position="170"/>
        <end position="189"/>
    </location>
</feature>
<feature type="compositionally biased region" description="Polar residues" evidence="2">
    <location>
        <begin position="45"/>
        <end position="58"/>
    </location>
</feature>
<evidence type="ECO:0000259" key="3">
    <source>
        <dbReference type="Pfam" id="PF07910"/>
    </source>
</evidence>
<comment type="caution">
    <text evidence="4">The sequence shown here is derived from an EMBL/GenBank/DDBJ whole genome shotgun (WGS) entry which is preliminary data.</text>
</comment>
<feature type="domain" description="UFSP1/2/DUB catalytic" evidence="3">
    <location>
        <begin position="234"/>
        <end position="437"/>
    </location>
</feature>
<dbReference type="GeneID" id="87895749"/>
<dbReference type="Gene3D" id="3.90.70.130">
    <property type="match status" value="1"/>
</dbReference>
<reference evidence="4 5" key="1">
    <citation type="journal article" date="2023" name="bioRxiv">
        <title>High-quality genome assemblies of four members of thePodospora anserinaspecies complex.</title>
        <authorList>
            <person name="Ament-Velasquez S.L."/>
            <person name="Vogan A.A."/>
            <person name="Wallerman O."/>
            <person name="Hartmann F."/>
            <person name="Gautier V."/>
            <person name="Silar P."/>
            <person name="Giraud T."/>
            <person name="Johannesson H."/>
        </authorList>
    </citation>
    <scope>NUCLEOTIDE SEQUENCE [LARGE SCALE GENOMIC DNA]</scope>
    <source>
        <strain evidence="4 5">CBS 112042</strain>
    </source>
</reference>
<organism evidence="4 5">
    <name type="scientific">Podospora bellae-mahoneyi</name>
    <dbReference type="NCBI Taxonomy" id="2093777"/>
    <lineage>
        <taxon>Eukaryota</taxon>
        <taxon>Fungi</taxon>
        <taxon>Dikarya</taxon>
        <taxon>Ascomycota</taxon>
        <taxon>Pezizomycotina</taxon>
        <taxon>Sordariomycetes</taxon>
        <taxon>Sordariomycetidae</taxon>
        <taxon>Sordariales</taxon>
        <taxon>Podosporaceae</taxon>
        <taxon>Podospora</taxon>
    </lineage>
</organism>
<accession>A0ABR0FPG5</accession>
<evidence type="ECO:0000313" key="5">
    <source>
        <dbReference type="Proteomes" id="UP001322138"/>
    </source>
</evidence>